<protein>
    <submittedName>
        <fullName evidence="1">Uncharacterized protein</fullName>
    </submittedName>
</protein>
<dbReference type="PANTHER" id="PTHR10773">
    <property type="entry name" value="DNA-DIRECTED RNA POLYMERASES I, II, AND III SUBUNIT RPABC2"/>
    <property type="match status" value="1"/>
</dbReference>
<evidence type="ECO:0000313" key="2">
    <source>
        <dbReference type="Proteomes" id="UP001159363"/>
    </source>
</evidence>
<accession>A0ABQ9HIU0</accession>
<dbReference type="Proteomes" id="UP001159363">
    <property type="component" value="Chromosome 4"/>
</dbReference>
<reference evidence="1 2" key="1">
    <citation type="submission" date="2023-02" db="EMBL/GenBank/DDBJ databases">
        <title>LHISI_Scaffold_Assembly.</title>
        <authorList>
            <person name="Stuart O.P."/>
            <person name="Cleave R."/>
            <person name="Magrath M.J.L."/>
            <person name="Mikheyev A.S."/>
        </authorList>
    </citation>
    <scope>NUCLEOTIDE SEQUENCE [LARGE SCALE GENOMIC DNA]</scope>
    <source>
        <strain evidence="1">Daus_M_001</strain>
        <tissue evidence="1">Leg muscle</tissue>
    </source>
</reference>
<comment type="caution">
    <text evidence="1">The sequence shown here is derived from an EMBL/GenBank/DDBJ whole genome shotgun (WGS) entry which is preliminary data.</text>
</comment>
<gene>
    <name evidence="1" type="ORF">PR048_016105</name>
</gene>
<keyword evidence="2" id="KW-1185">Reference proteome</keyword>
<evidence type="ECO:0000313" key="1">
    <source>
        <dbReference type="EMBL" id="KAJ8884248.1"/>
    </source>
</evidence>
<dbReference type="EMBL" id="JARBHB010000005">
    <property type="protein sequence ID" value="KAJ8884248.1"/>
    <property type="molecule type" value="Genomic_DNA"/>
</dbReference>
<dbReference type="PANTHER" id="PTHR10773:SF19">
    <property type="match status" value="1"/>
</dbReference>
<name>A0ABQ9HIU0_9NEOP</name>
<proteinExistence type="predicted"/>
<sequence>MHRESQAEYKEGILPSVSLAKYRTIFNEYNVFCFLHQRRISVGNTWLMFHIQRSIINSTMEHDMHNIDRLAAKNNVKILVFNFDLQAVVSIPKEPHGQIFYLRKLAVYNLTVYNLGNQNGMCYLYNELEGKRRAVEIVQCINDYVVSQSNTEEV</sequence>
<organism evidence="1 2">
    <name type="scientific">Dryococelus australis</name>
    <dbReference type="NCBI Taxonomy" id="614101"/>
    <lineage>
        <taxon>Eukaryota</taxon>
        <taxon>Metazoa</taxon>
        <taxon>Ecdysozoa</taxon>
        <taxon>Arthropoda</taxon>
        <taxon>Hexapoda</taxon>
        <taxon>Insecta</taxon>
        <taxon>Pterygota</taxon>
        <taxon>Neoptera</taxon>
        <taxon>Polyneoptera</taxon>
        <taxon>Phasmatodea</taxon>
        <taxon>Verophasmatodea</taxon>
        <taxon>Anareolatae</taxon>
        <taxon>Phasmatidae</taxon>
        <taxon>Eurycanthinae</taxon>
        <taxon>Dryococelus</taxon>
    </lineage>
</organism>